<dbReference type="EMBL" id="QGGI01000022">
    <property type="protein sequence ID" value="PWJ87691.1"/>
    <property type="molecule type" value="Genomic_DNA"/>
</dbReference>
<keyword evidence="1" id="KW-0238">DNA-binding</keyword>
<dbReference type="Gene3D" id="1.25.40.10">
    <property type="entry name" value="Tetratricopeptide repeat domain"/>
    <property type="match status" value="1"/>
</dbReference>
<gene>
    <name evidence="1" type="ORF">C7380_12216</name>
</gene>
<sequence>MIYVYLFGGLRIKNNNKDINSLGSRKALELFKYLIINSNQKVPLYNIFETFWDGFEEENAKTNLNSTLYFIRKNLKIDKKQLYINFNYCFFDSSKIYIDIKEFETILKKRDFKSLLEAEKIYKGDLLPENANDSWTFSKRDSLKKLYVDTLSSLSDIYCKNQEKEKALNLLNKAFLTDNTRDDIWLKLMSTNLENENFIAAQSLYDEYKEKFKNKDFSMLSNKINMINKKNHSNTAVLNGATVLSEEEFNLIVELEKNKRTIDYCIVMMKFQNIEDINYVFDYMVKNIRKVDIMMKKENNIYILFREIKELESSKKSISEKIHKSLNFFNKKYDLFFI</sequence>
<comment type="caution">
    <text evidence="1">The sequence shown here is derived from an EMBL/GenBank/DDBJ whole genome shotgun (WGS) entry which is preliminary data.</text>
</comment>
<dbReference type="PANTHER" id="PTHR35807">
    <property type="entry name" value="TRANSCRIPTIONAL REGULATOR REDD-RELATED"/>
    <property type="match status" value="1"/>
</dbReference>
<name>A0AA45HHX3_9BACT</name>
<dbReference type="RefSeq" id="WP_109606158.1">
    <property type="nucleotide sequence ID" value="NZ_QGGI01000022.1"/>
</dbReference>
<dbReference type="SUPFAM" id="SSF46894">
    <property type="entry name" value="C-terminal effector domain of the bipartite response regulators"/>
    <property type="match status" value="1"/>
</dbReference>
<dbReference type="PANTHER" id="PTHR35807:SF2">
    <property type="entry name" value="TRANSCRIPTIONAL ACTIVATOR DOMAIN"/>
    <property type="match status" value="1"/>
</dbReference>
<dbReference type="InterPro" id="IPR051677">
    <property type="entry name" value="AfsR-DnrI-RedD_regulator"/>
</dbReference>
<protein>
    <submittedName>
        <fullName evidence="1">DNA-binding SARP family transcriptional activator</fullName>
    </submittedName>
</protein>
<evidence type="ECO:0000313" key="1">
    <source>
        <dbReference type="EMBL" id="PWJ87691.1"/>
    </source>
</evidence>
<keyword evidence="2" id="KW-1185">Reference proteome</keyword>
<dbReference type="GO" id="GO:0006355">
    <property type="term" value="P:regulation of DNA-templated transcription"/>
    <property type="evidence" value="ECO:0007669"/>
    <property type="project" value="InterPro"/>
</dbReference>
<proteinExistence type="predicted"/>
<dbReference type="SUPFAM" id="SSF48452">
    <property type="entry name" value="TPR-like"/>
    <property type="match status" value="1"/>
</dbReference>
<dbReference type="InterPro" id="IPR011990">
    <property type="entry name" value="TPR-like_helical_dom_sf"/>
</dbReference>
<dbReference type="GO" id="GO:0003677">
    <property type="term" value="F:DNA binding"/>
    <property type="evidence" value="ECO:0007669"/>
    <property type="project" value="UniProtKB-KW"/>
</dbReference>
<dbReference type="InterPro" id="IPR036388">
    <property type="entry name" value="WH-like_DNA-bd_sf"/>
</dbReference>
<dbReference type="Gene3D" id="1.10.10.10">
    <property type="entry name" value="Winged helix-like DNA-binding domain superfamily/Winged helix DNA-binding domain"/>
    <property type="match status" value="1"/>
</dbReference>
<evidence type="ECO:0000313" key="2">
    <source>
        <dbReference type="Proteomes" id="UP000245921"/>
    </source>
</evidence>
<dbReference type="Proteomes" id="UP000245921">
    <property type="component" value="Unassembled WGS sequence"/>
</dbReference>
<dbReference type="AlphaFoldDB" id="A0AA45HHX3"/>
<organism evidence="1 2">
    <name type="scientific">Oceanotoga teriensis</name>
    <dbReference type="NCBI Taxonomy" id="515440"/>
    <lineage>
        <taxon>Bacteria</taxon>
        <taxon>Thermotogati</taxon>
        <taxon>Thermotogota</taxon>
        <taxon>Thermotogae</taxon>
        <taxon>Petrotogales</taxon>
        <taxon>Petrotogaceae</taxon>
        <taxon>Oceanotoga</taxon>
    </lineage>
</organism>
<dbReference type="InterPro" id="IPR016032">
    <property type="entry name" value="Sig_transdc_resp-reg_C-effctor"/>
</dbReference>
<accession>A0AA45HHX3</accession>
<reference evidence="1 2" key="1">
    <citation type="submission" date="2018-05" db="EMBL/GenBank/DDBJ databases">
        <title>Genomic Encyclopedia of Type Strains, Phase IV (KMG-IV): sequencing the most valuable type-strain genomes for metagenomic binning, comparative biology and taxonomic classification.</title>
        <authorList>
            <person name="Goeker M."/>
        </authorList>
    </citation>
    <scope>NUCLEOTIDE SEQUENCE [LARGE SCALE GENOMIC DNA]</scope>
    <source>
        <strain evidence="1 2">DSM 24906</strain>
    </source>
</reference>